<feature type="signal peptide" evidence="2">
    <location>
        <begin position="1"/>
        <end position="23"/>
    </location>
</feature>
<feature type="compositionally biased region" description="Low complexity" evidence="1">
    <location>
        <begin position="42"/>
        <end position="58"/>
    </location>
</feature>
<dbReference type="EMBL" id="JARKNE010000010">
    <property type="protein sequence ID" value="KAK5792081.1"/>
    <property type="molecule type" value="Genomic_DNA"/>
</dbReference>
<protein>
    <submittedName>
        <fullName evidence="3">Uncharacterized protein</fullName>
    </submittedName>
</protein>
<evidence type="ECO:0000313" key="4">
    <source>
        <dbReference type="Proteomes" id="UP001358586"/>
    </source>
</evidence>
<evidence type="ECO:0000256" key="2">
    <source>
        <dbReference type="SAM" id="SignalP"/>
    </source>
</evidence>
<organism evidence="3 4">
    <name type="scientific">Gossypium arboreum</name>
    <name type="common">Tree cotton</name>
    <name type="synonym">Gossypium nanking</name>
    <dbReference type="NCBI Taxonomy" id="29729"/>
    <lineage>
        <taxon>Eukaryota</taxon>
        <taxon>Viridiplantae</taxon>
        <taxon>Streptophyta</taxon>
        <taxon>Embryophyta</taxon>
        <taxon>Tracheophyta</taxon>
        <taxon>Spermatophyta</taxon>
        <taxon>Magnoliopsida</taxon>
        <taxon>eudicotyledons</taxon>
        <taxon>Gunneridae</taxon>
        <taxon>Pentapetalae</taxon>
        <taxon>rosids</taxon>
        <taxon>malvids</taxon>
        <taxon>Malvales</taxon>
        <taxon>Malvaceae</taxon>
        <taxon>Malvoideae</taxon>
        <taxon>Gossypium</taxon>
    </lineage>
</organism>
<gene>
    <name evidence="3" type="ORF">PVK06_033195</name>
</gene>
<name>A0ABR0NBQ4_GOSAR</name>
<keyword evidence="4" id="KW-1185">Reference proteome</keyword>
<proteinExistence type="predicted"/>
<keyword evidence="2" id="KW-0732">Signal</keyword>
<feature type="region of interest" description="Disordered" evidence="1">
    <location>
        <begin position="23"/>
        <end position="68"/>
    </location>
</feature>
<comment type="caution">
    <text evidence="3">The sequence shown here is derived from an EMBL/GenBank/DDBJ whole genome shotgun (WGS) entry which is preliminary data.</text>
</comment>
<reference evidence="3 4" key="1">
    <citation type="submission" date="2023-03" db="EMBL/GenBank/DDBJ databases">
        <title>WGS of Gossypium arboreum.</title>
        <authorList>
            <person name="Yu D."/>
        </authorList>
    </citation>
    <scope>NUCLEOTIDE SEQUENCE [LARGE SCALE GENOMIC DNA]</scope>
    <source>
        <tissue evidence="3">Leaf</tissue>
    </source>
</reference>
<accession>A0ABR0NBQ4</accession>
<evidence type="ECO:0000256" key="1">
    <source>
        <dbReference type="SAM" id="MobiDB-lite"/>
    </source>
</evidence>
<feature type="chain" id="PRO_5045992156" evidence="2">
    <location>
        <begin position="24"/>
        <end position="68"/>
    </location>
</feature>
<evidence type="ECO:0000313" key="3">
    <source>
        <dbReference type="EMBL" id="KAK5792081.1"/>
    </source>
</evidence>
<dbReference type="Proteomes" id="UP001358586">
    <property type="component" value="Chromosome 10"/>
</dbReference>
<sequence>MACQLVVLALVLIALAGVVFTDASSSDGNPASAPAGAFADGSAISSSPTSQATTPSPSGDIAIDLDRK</sequence>